<dbReference type="InterPro" id="IPR005791">
    <property type="entry name" value="SecD"/>
</dbReference>
<name>C7MKZ4_CRYCD</name>
<sequence>MTESTRKKRKHTNGNDRRNVWLLILTTLLVIGSVVMFMPPQQKINQGLDIQGGLSVVLTANSTTGEAVTSEDMDISRDIIESRVNALGASEATVQKQGSNQILVQIPGLSDTQEALNTIGKTGKLEFARLDSFTDEDVRQKIENGQLTQGSTTVSDAYGNQLPAETTQPLTVEEGTYTPIVTGSNIERVTVDRASSGGGLYYAVNLQLDADGTKAFADASRDLAPTHGKIVIILDGQVNSAPAVQSEITGGKVEITGNYTQDQANGLKTVLESGSLPVSFSYAQSQTVGPTLGQDALSSGVLVALAGLVLVMLYLLVFYHGLGMITAAAMAVFAVLYLGLLATLSHFGLFSLSLAGVAGIVLTIGMAADSSILTLERFREEIRFGRSIRAASITGVRHGIQTSIDADLVSLVTALSLFFLASSGVKGFGLTLALGIMCDIVMMLLFKAPIIRLLAPHAIAKHPGFWGVKDSQAASKVYGRLAAAEGEMVETAVSAEAINSAESEAYASRKGGAEGTEAAQAASKVRGRFIKHDINFLGARKVFLSIAALAMVLCALVIGVRGLNLGIEFVGGTSIEFNETGSVTTDQVRSAFAAAGESDAVIQTTESNGEPGFIVRIANTDASAAAGAATQVAQSLNLSTDSFQVSTIGPDWGASIIQSMVIALLVSFVLIIIYIAIRFEYKMGITAIIALLHDIILVVGVYALVGREINPNTIAALLTILGYSLYDTVVVFHRISDNMQHSEIKCTFMTMANHSMNQVFMRSINTTLTSIIPVLAMLLFGSETLKDFAFAMTIGLLAGAYSSIAIACPLFAIWKTREPKNVRLVKKYGAAIMHFEFARGASSDVASAGQNVADSSAAGARNAAADKQQEASSEEAPAASGGKSSREVSHKAFQSNASAQGGQNGTSSAHSEGASASKAKSGRVRYRKDTAHKKAASGAKRDAQSESDKGLGAPDIKIVDREKFDDLGADATGKETE</sequence>
<accession>C7MKZ4</accession>
<dbReference type="PANTHER" id="PTHR30081:SF1">
    <property type="entry name" value="PROTEIN TRANSLOCASE SUBUNIT SECD"/>
    <property type="match status" value="1"/>
</dbReference>
<dbReference type="AlphaFoldDB" id="C7MKZ4"/>
<dbReference type="eggNOG" id="COG0341">
    <property type="taxonomic scope" value="Bacteria"/>
</dbReference>
<feature type="domain" description="Protein translocase subunit SecDF P1" evidence="13">
    <location>
        <begin position="74"/>
        <end position="131"/>
    </location>
</feature>
<dbReference type="InterPro" id="IPR005665">
    <property type="entry name" value="SecF_bac"/>
</dbReference>
<gene>
    <name evidence="9" type="primary">secD</name>
    <name evidence="10" type="synonym">secF</name>
    <name evidence="15" type="ordered locus">Ccur_12600</name>
</gene>
<reference evidence="15 16" key="1">
    <citation type="journal article" date="2009" name="Stand. Genomic Sci.">
        <title>Complete genome sequence of Cryptobacterium curtum type strain (12-3).</title>
        <authorList>
            <person name="Mavrommatis K."/>
            <person name="Pukall R."/>
            <person name="Rohde C."/>
            <person name="Chen F."/>
            <person name="Sims D."/>
            <person name="Brettin T."/>
            <person name="Kuske C."/>
            <person name="Detter J.C."/>
            <person name="Han C."/>
            <person name="Lapidus A."/>
            <person name="Copeland A."/>
            <person name="Glavina Del Rio T."/>
            <person name="Nolan M."/>
            <person name="Lucas S."/>
            <person name="Tice H."/>
            <person name="Cheng J.F."/>
            <person name="Bruce D."/>
            <person name="Goodwin L."/>
            <person name="Pitluck S."/>
            <person name="Ovchinnikova G."/>
            <person name="Pati A."/>
            <person name="Ivanova N."/>
            <person name="Chen A."/>
            <person name="Palaniappan K."/>
            <person name="Chain P."/>
            <person name="D'haeseleer P."/>
            <person name="Goker M."/>
            <person name="Bristow J."/>
            <person name="Eisen J.A."/>
            <person name="Markowitz V."/>
            <person name="Hugenholtz P."/>
            <person name="Rohde M."/>
            <person name="Klenk H.P."/>
            <person name="Kyrpides N.C."/>
        </authorList>
    </citation>
    <scope>NUCLEOTIDE SEQUENCE [LARGE SCALE GENOMIC DNA]</scope>
    <source>
        <strain evidence="16">ATCC 700683 / DSM 15641 / 12-3</strain>
    </source>
</reference>
<evidence type="ECO:0000313" key="16">
    <source>
        <dbReference type="Proteomes" id="UP000000954"/>
    </source>
</evidence>
<evidence type="ECO:0000256" key="1">
    <source>
        <dbReference type="ARBA" id="ARBA00004651"/>
    </source>
</evidence>
<dbReference type="Gene3D" id="3.30.70.3400">
    <property type="match status" value="1"/>
</dbReference>
<dbReference type="InterPro" id="IPR055344">
    <property type="entry name" value="SecD_SecF_C_bact"/>
</dbReference>
<dbReference type="PANTHER" id="PTHR30081">
    <property type="entry name" value="PROTEIN-EXPORT MEMBRANE PROTEIN SEC"/>
    <property type="match status" value="1"/>
</dbReference>
<comment type="similarity">
    <text evidence="9">Belongs to the SecD/SecF family. SecD subfamily.</text>
</comment>
<dbReference type="NCBIfam" id="TIGR00916">
    <property type="entry name" value="2A0604s01"/>
    <property type="match status" value="2"/>
</dbReference>
<feature type="compositionally biased region" description="Low complexity" evidence="11">
    <location>
        <begin position="907"/>
        <end position="919"/>
    </location>
</feature>
<proteinExistence type="inferred from homology"/>
<dbReference type="GO" id="GO:0015450">
    <property type="term" value="F:protein-transporting ATPase activity"/>
    <property type="evidence" value="ECO:0007669"/>
    <property type="project" value="InterPro"/>
</dbReference>
<keyword evidence="6 9" id="KW-1133">Transmembrane helix</keyword>
<dbReference type="RefSeq" id="WP_015778804.1">
    <property type="nucleotide sequence ID" value="NC_013170.1"/>
</dbReference>
<evidence type="ECO:0000256" key="10">
    <source>
        <dbReference type="HAMAP-Rule" id="MF_01464"/>
    </source>
</evidence>
<evidence type="ECO:0000256" key="7">
    <source>
        <dbReference type="ARBA" id="ARBA00023010"/>
    </source>
</evidence>
<feature type="transmembrane region" description="Helical" evidence="9">
    <location>
        <begin position="656"/>
        <end position="677"/>
    </location>
</feature>
<evidence type="ECO:0000259" key="13">
    <source>
        <dbReference type="Pfam" id="PF21760"/>
    </source>
</evidence>
<dbReference type="InterPro" id="IPR022646">
    <property type="entry name" value="SecD/SecF_CS"/>
</dbReference>
<feature type="domain" description="Protein export membrane protein SecD/SecF C-terminal" evidence="12">
    <location>
        <begin position="279"/>
        <end position="454"/>
    </location>
</feature>
<dbReference type="OrthoDB" id="5240379at2"/>
<dbReference type="NCBIfam" id="TIGR01129">
    <property type="entry name" value="secD"/>
    <property type="match status" value="1"/>
</dbReference>
<evidence type="ECO:0000256" key="8">
    <source>
        <dbReference type="ARBA" id="ARBA00023136"/>
    </source>
</evidence>
<dbReference type="InterPro" id="IPR048631">
    <property type="entry name" value="SecD_1st"/>
</dbReference>
<dbReference type="EMBL" id="CP001682">
    <property type="protein sequence ID" value="ACU94941.1"/>
    <property type="molecule type" value="Genomic_DNA"/>
</dbReference>
<evidence type="ECO:0000259" key="12">
    <source>
        <dbReference type="Pfam" id="PF02355"/>
    </source>
</evidence>
<dbReference type="InterPro" id="IPR054384">
    <property type="entry name" value="SecDF_P1_head"/>
</dbReference>
<keyword evidence="2 9" id="KW-0813">Transport</keyword>
<feature type="transmembrane region" description="Helical" evidence="9">
    <location>
        <begin position="296"/>
        <end position="317"/>
    </location>
</feature>
<comment type="function">
    <text evidence="9">Part of the Sec protein translocase complex. Interacts with the SecYEG preprotein conducting channel. SecDF uses the proton motive force (PMF) to complete protein translocation after the ATP-dependent function of SecA.</text>
</comment>
<feature type="transmembrane region" description="Helical" evidence="9">
    <location>
        <begin position="684"/>
        <end position="705"/>
    </location>
</feature>
<keyword evidence="8 9" id="KW-0472">Membrane</keyword>
<evidence type="ECO:0000256" key="3">
    <source>
        <dbReference type="ARBA" id="ARBA00022475"/>
    </source>
</evidence>
<feature type="compositionally biased region" description="Polar residues" evidence="11">
    <location>
        <begin position="892"/>
        <end position="901"/>
    </location>
</feature>
<evidence type="ECO:0000256" key="6">
    <source>
        <dbReference type="ARBA" id="ARBA00022989"/>
    </source>
</evidence>
<evidence type="ECO:0000259" key="14">
    <source>
        <dbReference type="Pfam" id="PF22599"/>
    </source>
</evidence>
<dbReference type="GO" id="GO:0006605">
    <property type="term" value="P:protein targeting"/>
    <property type="evidence" value="ECO:0007669"/>
    <property type="project" value="UniProtKB-UniRule"/>
</dbReference>
<feature type="transmembrane region" description="Helical" evidence="9">
    <location>
        <begin position="20"/>
        <end position="38"/>
    </location>
</feature>
<dbReference type="PRINTS" id="PR01755">
    <property type="entry name" value="SECFTRNLCASE"/>
</dbReference>
<feature type="domain" description="Protein export membrane protein SecD/SecF C-terminal" evidence="12">
    <location>
        <begin position="634"/>
        <end position="816"/>
    </location>
</feature>
<dbReference type="InterPro" id="IPR022813">
    <property type="entry name" value="SecD/SecF_arch_bac"/>
</dbReference>
<comment type="subcellular location">
    <subcellularLocation>
        <location evidence="1 9">Cell membrane</location>
        <topology evidence="1 9">Multi-pass membrane protein</topology>
    </subcellularLocation>
</comment>
<feature type="compositionally biased region" description="Low complexity" evidence="11">
    <location>
        <begin position="857"/>
        <end position="883"/>
    </location>
</feature>
<feature type="transmembrane region" description="Helical" evidence="9">
    <location>
        <begin position="711"/>
        <end position="732"/>
    </location>
</feature>
<dbReference type="InterPro" id="IPR022645">
    <property type="entry name" value="SecD/SecF_bac"/>
</dbReference>
<feature type="transmembrane region" description="Helical" evidence="9">
    <location>
        <begin position="324"/>
        <end position="344"/>
    </location>
</feature>
<dbReference type="Pfam" id="PF22599">
    <property type="entry name" value="SecDF_P1_head"/>
    <property type="match status" value="1"/>
</dbReference>
<dbReference type="Pfam" id="PF07549">
    <property type="entry name" value="Sec_GG"/>
    <property type="match status" value="1"/>
</dbReference>
<dbReference type="InterPro" id="IPR048634">
    <property type="entry name" value="SecD_SecF_C"/>
</dbReference>
<evidence type="ECO:0000256" key="11">
    <source>
        <dbReference type="SAM" id="MobiDB-lite"/>
    </source>
</evidence>
<dbReference type="Gene3D" id="3.30.1360.200">
    <property type="match status" value="1"/>
</dbReference>
<dbReference type="HOGENOM" id="CLU_007894_3_0_11"/>
<feature type="transmembrane region" description="Helical" evidence="9">
    <location>
        <begin position="788"/>
        <end position="814"/>
    </location>
</feature>
<organism evidence="15 16">
    <name type="scientific">Cryptobacterium curtum (strain ATCC 700683 / DSM 15641 / CCUG 43107 / 12-3)</name>
    <dbReference type="NCBI Taxonomy" id="469378"/>
    <lineage>
        <taxon>Bacteria</taxon>
        <taxon>Bacillati</taxon>
        <taxon>Actinomycetota</taxon>
        <taxon>Coriobacteriia</taxon>
        <taxon>Eggerthellales</taxon>
        <taxon>Eggerthellaceae</taxon>
        <taxon>Cryptobacterium</taxon>
    </lineage>
</organism>
<evidence type="ECO:0000256" key="5">
    <source>
        <dbReference type="ARBA" id="ARBA00022927"/>
    </source>
</evidence>
<protein>
    <recommendedName>
        <fullName evidence="9 10">Multifunctional fusion protein</fullName>
    </recommendedName>
    <domain>
        <recommendedName>
            <fullName evidence="9">Protein translocase subunit SecD</fullName>
        </recommendedName>
    </domain>
    <domain>
        <recommendedName>
            <fullName evidence="10">Protein-export membrane protein SecF</fullName>
        </recommendedName>
    </domain>
</protein>
<keyword evidence="5 9" id="KW-0653">Protein transport</keyword>
<keyword evidence="7 9" id="KW-0811">Translocation</keyword>
<comment type="subunit">
    <text evidence="9">Forms a complex with SecF. Part of the essential Sec protein translocation apparatus which comprises SecA, SecYEG and auxiliary proteins SecDF. Other proteins may also be involved.</text>
</comment>
<dbReference type="GO" id="GO:0043952">
    <property type="term" value="P:protein transport by the Sec complex"/>
    <property type="evidence" value="ECO:0007669"/>
    <property type="project" value="UniProtKB-UniRule"/>
</dbReference>
<evidence type="ECO:0000313" key="15">
    <source>
        <dbReference type="EMBL" id="ACU94941.1"/>
    </source>
</evidence>
<evidence type="ECO:0000256" key="2">
    <source>
        <dbReference type="ARBA" id="ARBA00022448"/>
    </source>
</evidence>
<keyword evidence="16" id="KW-1185">Reference proteome</keyword>
<keyword evidence="4 9" id="KW-0812">Transmembrane</keyword>
<keyword evidence="3 9" id="KW-1003">Cell membrane</keyword>
<dbReference type="HAMAP" id="MF_01464_B">
    <property type="entry name" value="SecF_B"/>
    <property type="match status" value="1"/>
</dbReference>
<dbReference type="eggNOG" id="COG0342">
    <property type="taxonomic scope" value="Bacteria"/>
</dbReference>
<comment type="subunit">
    <text evidence="10">Forms a complex with SecD. Part of the essential Sec protein translocation apparatus which comprises SecA, SecYEG and auxiliary proteins SecDF. Other proteins may also be involved.</text>
</comment>
<feature type="transmembrane region" description="Helical" evidence="9">
    <location>
        <begin position="759"/>
        <end position="782"/>
    </location>
</feature>
<dbReference type="NCBIfam" id="TIGR00966">
    <property type="entry name" value="transloc_SecF"/>
    <property type="match status" value="1"/>
</dbReference>
<feature type="transmembrane region" description="Helical" evidence="9">
    <location>
        <begin position="542"/>
        <end position="560"/>
    </location>
</feature>
<feature type="transmembrane region" description="Helical" evidence="9">
    <location>
        <begin position="350"/>
        <end position="375"/>
    </location>
</feature>
<dbReference type="GO" id="GO:0065002">
    <property type="term" value="P:intracellular protein transmembrane transport"/>
    <property type="evidence" value="ECO:0007669"/>
    <property type="project" value="UniProtKB-UniRule"/>
</dbReference>
<feature type="transmembrane region" description="Helical" evidence="9">
    <location>
        <begin position="427"/>
        <end position="446"/>
    </location>
</feature>
<feature type="region of interest" description="Disordered" evidence="11">
    <location>
        <begin position="857"/>
        <end position="977"/>
    </location>
</feature>
<feature type="compositionally biased region" description="Basic and acidic residues" evidence="11">
    <location>
        <begin position="939"/>
        <end position="949"/>
    </location>
</feature>
<dbReference type="SUPFAM" id="SSF82866">
    <property type="entry name" value="Multidrug efflux transporter AcrB transmembrane domain"/>
    <property type="match status" value="2"/>
</dbReference>
<feature type="compositionally biased region" description="Basic and acidic residues" evidence="11">
    <location>
        <begin position="957"/>
        <end position="977"/>
    </location>
</feature>
<comment type="caution">
    <text evidence="9">Lacks conserved residue(s) required for the propagation of feature annotation.</text>
</comment>
<dbReference type="KEGG" id="ccu:Ccur_12600"/>
<dbReference type="Pfam" id="PF02355">
    <property type="entry name" value="SecD_SecF_C"/>
    <property type="match status" value="2"/>
</dbReference>
<evidence type="ECO:0000256" key="4">
    <source>
        <dbReference type="ARBA" id="ARBA00022692"/>
    </source>
</evidence>
<feature type="compositionally biased region" description="Basic residues" evidence="11">
    <location>
        <begin position="920"/>
        <end position="935"/>
    </location>
</feature>
<dbReference type="GO" id="GO:0005886">
    <property type="term" value="C:plasma membrane"/>
    <property type="evidence" value="ECO:0007669"/>
    <property type="project" value="UniProtKB-SubCell"/>
</dbReference>
<dbReference type="HAMAP" id="MF_01463_B">
    <property type="entry name" value="SecD_B"/>
    <property type="match status" value="1"/>
</dbReference>
<dbReference type="Gene3D" id="1.20.1640.10">
    <property type="entry name" value="Multidrug efflux transporter AcrB transmembrane domain"/>
    <property type="match status" value="2"/>
</dbReference>
<dbReference type="Pfam" id="PF21760">
    <property type="entry name" value="SecD_1st"/>
    <property type="match status" value="1"/>
</dbReference>
<dbReference type="Proteomes" id="UP000000954">
    <property type="component" value="Chromosome"/>
</dbReference>
<feature type="transmembrane region" description="Helical" evidence="9">
    <location>
        <begin position="396"/>
        <end position="421"/>
    </location>
</feature>
<feature type="domain" description="SecDF P1 head subdomain" evidence="14">
    <location>
        <begin position="167"/>
        <end position="278"/>
    </location>
</feature>
<dbReference type="STRING" id="469378.Ccur_12600"/>
<comment type="similarity">
    <text evidence="10">Belongs to the SecD/SecF family. SecF subfamily.</text>
</comment>
<evidence type="ECO:0000256" key="9">
    <source>
        <dbReference type="HAMAP-Rule" id="MF_01463"/>
    </source>
</evidence>